<accession>A0ACC0GJD4</accession>
<dbReference type="EMBL" id="CM045765">
    <property type="protein sequence ID" value="KAI8000949.1"/>
    <property type="molecule type" value="Genomic_DNA"/>
</dbReference>
<dbReference type="Proteomes" id="UP001060215">
    <property type="component" value="Chromosome 8"/>
</dbReference>
<organism evidence="1 2">
    <name type="scientific">Camellia lanceoleosa</name>
    <dbReference type="NCBI Taxonomy" id="1840588"/>
    <lineage>
        <taxon>Eukaryota</taxon>
        <taxon>Viridiplantae</taxon>
        <taxon>Streptophyta</taxon>
        <taxon>Embryophyta</taxon>
        <taxon>Tracheophyta</taxon>
        <taxon>Spermatophyta</taxon>
        <taxon>Magnoliopsida</taxon>
        <taxon>eudicotyledons</taxon>
        <taxon>Gunneridae</taxon>
        <taxon>Pentapetalae</taxon>
        <taxon>asterids</taxon>
        <taxon>Ericales</taxon>
        <taxon>Theaceae</taxon>
        <taxon>Camellia</taxon>
    </lineage>
</organism>
<reference evidence="1 2" key="1">
    <citation type="journal article" date="2022" name="Plant J.">
        <title>Chromosome-level genome of Camellia lanceoleosa provides a valuable resource for understanding genome evolution and self-incompatibility.</title>
        <authorList>
            <person name="Gong W."/>
            <person name="Xiao S."/>
            <person name="Wang L."/>
            <person name="Liao Z."/>
            <person name="Chang Y."/>
            <person name="Mo W."/>
            <person name="Hu G."/>
            <person name="Li W."/>
            <person name="Zhao G."/>
            <person name="Zhu H."/>
            <person name="Hu X."/>
            <person name="Ji K."/>
            <person name="Xiang X."/>
            <person name="Song Q."/>
            <person name="Yuan D."/>
            <person name="Jin S."/>
            <person name="Zhang L."/>
        </authorList>
    </citation>
    <scope>NUCLEOTIDE SEQUENCE [LARGE SCALE GENOMIC DNA]</scope>
    <source>
        <strain evidence="1">SQ_2022a</strain>
    </source>
</reference>
<evidence type="ECO:0000313" key="2">
    <source>
        <dbReference type="Proteomes" id="UP001060215"/>
    </source>
</evidence>
<keyword evidence="2" id="KW-1185">Reference proteome</keyword>
<sequence length="385" mass="44561">MAKLVEEFLSLEATPTWAVATVCFGLISISLLIEYALLLLAKHFNKKQRKSLTQVLDKIKSGDHNSATIFTNGYFHFVYFFDCKEKNENTNSLSISVMYAELMLLGFISLFLTISQKPIAKICIPTSVGESFLPCKAMTSDGVEESKCEEQGKLSLMSRTGMQQLQMLIFVLAFFHVFSSFLTFSLGLAKMKRWESWEAETKTMEYQFSNDPQRFQLINETSFGRQHLKFWSEHRYLRLPVCFLHQFYKSVSKADYLTLRYGFIVLLDLDLFSNFHIPKRTRVLQLFLASVHSISDAIDSWDKATKPSDHFFWFGQPKLLLHLMHFILFQNSFQLAFFTWAWFKFGLRSCFHRETEDIVIKLGMGLLVHILCGYVTLPLYALVAG</sequence>
<gene>
    <name evidence="1" type="ORF">LOK49_LG09G00776</name>
</gene>
<proteinExistence type="predicted"/>
<protein>
    <submittedName>
        <fullName evidence="1">MLO-like protein 12</fullName>
    </submittedName>
</protein>
<comment type="caution">
    <text evidence="1">The sequence shown here is derived from an EMBL/GenBank/DDBJ whole genome shotgun (WGS) entry which is preliminary data.</text>
</comment>
<evidence type="ECO:0000313" key="1">
    <source>
        <dbReference type="EMBL" id="KAI8000949.1"/>
    </source>
</evidence>
<name>A0ACC0GJD4_9ERIC</name>